<dbReference type="PANTHER" id="PTHR16557:SF2">
    <property type="entry name" value="NUCLEIC ACID DIOXYGENASE ALKBH1"/>
    <property type="match status" value="1"/>
</dbReference>
<feature type="binding site" evidence="5">
    <location>
        <position position="143"/>
    </location>
    <ligand>
        <name>Fe cation</name>
        <dbReference type="ChEBI" id="CHEBI:24875"/>
        <note>catalytic</note>
    </ligand>
</feature>
<dbReference type="GO" id="GO:0035513">
    <property type="term" value="P:oxidative RNA demethylation"/>
    <property type="evidence" value="ECO:0007669"/>
    <property type="project" value="TreeGrafter"/>
</dbReference>
<gene>
    <name evidence="7" type="ORF">GTW58_11380</name>
</gene>
<reference evidence="7 8" key="1">
    <citation type="submission" date="2020-02" db="EMBL/GenBank/DDBJ databases">
        <authorList>
            <person name="Sun Q."/>
        </authorList>
    </citation>
    <scope>NUCLEOTIDE SEQUENCE [LARGE SCALE GENOMIC DNA]</scope>
    <source>
        <strain evidence="7 8">YIM 13062</strain>
    </source>
</reference>
<evidence type="ECO:0000256" key="4">
    <source>
        <dbReference type="ARBA" id="ARBA00023004"/>
    </source>
</evidence>
<keyword evidence="1 5" id="KW-0479">Metal-binding</keyword>
<dbReference type="InterPro" id="IPR037151">
    <property type="entry name" value="AlkB-like_sf"/>
</dbReference>
<feature type="domain" description="Fe2OG dioxygenase" evidence="6">
    <location>
        <begin position="125"/>
        <end position="229"/>
    </location>
</feature>
<dbReference type="InterPro" id="IPR004574">
    <property type="entry name" value="Alkb"/>
</dbReference>
<dbReference type="GO" id="GO:0005737">
    <property type="term" value="C:cytoplasm"/>
    <property type="evidence" value="ECO:0007669"/>
    <property type="project" value="TreeGrafter"/>
</dbReference>
<keyword evidence="3" id="KW-0560">Oxidoreductase</keyword>
<proteinExistence type="predicted"/>
<sequence length="231" mass="25578">MRRPSVLRGPGGPELFTIDRTRQDVAPGAVHVPDWLALSEQMDLVRLCRLWVSGPRPLKHRTLPGGGTMSAQSMVMGDYWTQSWFGESNTLNPQGSTLPSVLLELGARAIREAYGAQAPEVRSFVPTTALINFYSHDARMGMHQDLDETGDDPIVSISLGDTCVFRLGNTETRSRPYQDVELRSGDLFVFGRESRWAFHGVPAIRSGTGDPQLGMRDGGRLNITLRRTRQA</sequence>
<evidence type="ECO:0000256" key="3">
    <source>
        <dbReference type="ARBA" id="ARBA00023002"/>
    </source>
</evidence>
<dbReference type="Gene3D" id="2.60.120.590">
    <property type="entry name" value="Alpha-ketoglutarate-dependent dioxygenase AlkB-like"/>
    <property type="match status" value="1"/>
</dbReference>
<evidence type="ECO:0000313" key="7">
    <source>
        <dbReference type="EMBL" id="NKE10519.1"/>
    </source>
</evidence>
<keyword evidence="2 7" id="KW-0223">Dioxygenase</keyword>
<evidence type="ECO:0000256" key="2">
    <source>
        <dbReference type="ARBA" id="ARBA00022964"/>
    </source>
</evidence>
<dbReference type="GO" id="GO:0008198">
    <property type="term" value="F:ferrous iron binding"/>
    <property type="evidence" value="ECO:0007669"/>
    <property type="project" value="TreeGrafter"/>
</dbReference>
<evidence type="ECO:0000256" key="1">
    <source>
        <dbReference type="ARBA" id="ARBA00022723"/>
    </source>
</evidence>
<keyword evidence="8" id="KW-1185">Reference proteome</keyword>
<dbReference type="Proteomes" id="UP000521379">
    <property type="component" value="Unassembled WGS sequence"/>
</dbReference>
<dbReference type="GO" id="GO:0035516">
    <property type="term" value="F:broad specificity oxidative DNA demethylase activity"/>
    <property type="evidence" value="ECO:0007669"/>
    <property type="project" value="TreeGrafter"/>
</dbReference>
<dbReference type="InterPro" id="IPR027450">
    <property type="entry name" value="AlkB-like"/>
</dbReference>
<dbReference type="EMBL" id="JAAVUN010000028">
    <property type="protein sequence ID" value="NKE10519.1"/>
    <property type="molecule type" value="Genomic_DNA"/>
</dbReference>
<dbReference type="InterPro" id="IPR005123">
    <property type="entry name" value="Oxoglu/Fe-dep_dioxygenase_dom"/>
</dbReference>
<comment type="cofactor">
    <cofactor evidence="5">
        <name>Fe(2+)</name>
        <dbReference type="ChEBI" id="CHEBI:29033"/>
    </cofactor>
    <text evidence="5">Binds 1 Fe(2+) ion per subunit.</text>
</comment>
<evidence type="ECO:0000313" key="8">
    <source>
        <dbReference type="Proteomes" id="UP000521379"/>
    </source>
</evidence>
<dbReference type="Pfam" id="PF13532">
    <property type="entry name" value="2OG-FeII_Oxy_2"/>
    <property type="match status" value="1"/>
</dbReference>
<dbReference type="AlphaFoldDB" id="A0A846TUK7"/>
<dbReference type="PANTHER" id="PTHR16557">
    <property type="entry name" value="ALKYLATED DNA REPAIR PROTEIN ALKB-RELATED"/>
    <property type="match status" value="1"/>
</dbReference>
<evidence type="ECO:0000259" key="6">
    <source>
        <dbReference type="PROSITE" id="PS51471"/>
    </source>
</evidence>
<comment type="caution">
    <text evidence="7">The sequence shown here is derived from an EMBL/GenBank/DDBJ whole genome shotgun (WGS) entry which is preliminary data.</text>
</comment>
<dbReference type="SUPFAM" id="SSF51197">
    <property type="entry name" value="Clavaminate synthase-like"/>
    <property type="match status" value="1"/>
</dbReference>
<feature type="binding site" evidence="5">
    <location>
        <position position="145"/>
    </location>
    <ligand>
        <name>Fe cation</name>
        <dbReference type="ChEBI" id="CHEBI:24875"/>
        <note>catalytic</note>
    </ligand>
</feature>
<name>A0A846TUK7_9MICC</name>
<dbReference type="GO" id="GO:0035515">
    <property type="term" value="F:oxidative RNA demethylase activity"/>
    <property type="evidence" value="ECO:0007669"/>
    <property type="project" value="TreeGrafter"/>
</dbReference>
<protein>
    <submittedName>
        <fullName evidence="7">Alpha-ketoglutarate-dependent dioxygenase AlkB</fullName>
    </submittedName>
</protein>
<accession>A0A846TUK7</accession>
<organism evidence="7 8">
    <name type="scientific">Kocuria subflava</name>
    <dbReference type="NCBI Taxonomy" id="1736139"/>
    <lineage>
        <taxon>Bacteria</taxon>
        <taxon>Bacillati</taxon>
        <taxon>Actinomycetota</taxon>
        <taxon>Actinomycetes</taxon>
        <taxon>Micrococcales</taxon>
        <taxon>Micrococcaceae</taxon>
        <taxon>Kocuria</taxon>
    </lineage>
</organism>
<evidence type="ECO:0000256" key="5">
    <source>
        <dbReference type="PIRSR" id="PIRSR604574-2"/>
    </source>
</evidence>
<keyword evidence="4 5" id="KW-0408">Iron</keyword>
<feature type="binding site" evidence="5">
    <location>
        <position position="199"/>
    </location>
    <ligand>
        <name>Fe cation</name>
        <dbReference type="ChEBI" id="CHEBI:24875"/>
        <note>catalytic</note>
    </ligand>
</feature>
<dbReference type="RefSeq" id="WP_119933582.1">
    <property type="nucleotide sequence ID" value="NZ_JAAVUN010000028.1"/>
</dbReference>
<dbReference type="PROSITE" id="PS51471">
    <property type="entry name" value="FE2OG_OXY"/>
    <property type="match status" value="1"/>
</dbReference>